<protein>
    <submittedName>
        <fullName evidence="3">Uncharacterized protein</fullName>
    </submittedName>
</protein>
<sequence>MSEQQDESSAIASKDVVSSERSKPRPGYIRTTPMAYLDPRENKVKRQSPTNDALLRESLQVQADSNMSVTTATTQLKVLCRKFAVLSEKVKQEAKLREEAEREIKRLNDIIEGNKNMIYIRSLQDDLDHTKHELQLTQDELKKTKTELERDRGGSRSYPLGSYSYQADISHVVDHQSKWDREQMQKIQETLTCTINELQDELLTKDQQADALRENLQREKTKVKDLERTIQVIEDQAQSAKEITAKTTQELRDAAANQNNERHKLHLAQETIKEERSIKEALQHQLKTLHQVNDALQRRCDTLVRRLKLNDNLSIEAQNLKTQILEMEREHEHLLKSMRDLKSQHFDQINDIKATLHEAHATNQELNKRILEQQTEMMGLRSQNAIISEYSSYNRSKSEPAIPSRIFPTIYQEPSRTRISSYPPVSEIRSVEKHIVPEFRDIPLSMKTNPENEQPRGKVVRQNGESDHSILRALKHRNKQLQERLQQEADATYQLEEEINMITSSYHSLLQNEA</sequence>
<accession>A0A1W0AC08</accession>
<dbReference type="STRING" id="74557.A0A1W0AC08"/>
<comment type="caution">
    <text evidence="3">The sequence shown here is derived from an EMBL/GenBank/DDBJ whole genome shotgun (WGS) entry which is preliminary data.</text>
</comment>
<dbReference type="Proteomes" id="UP000243217">
    <property type="component" value="Unassembled WGS sequence"/>
</dbReference>
<name>A0A1W0AC08_9STRA</name>
<proteinExistence type="predicted"/>
<feature type="coiled-coil region" evidence="1">
    <location>
        <begin position="471"/>
        <end position="498"/>
    </location>
</feature>
<dbReference type="EMBL" id="JNBS01000055">
    <property type="protein sequence ID" value="OQS07833.1"/>
    <property type="molecule type" value="Genomic_DNA"/>
</dbReference>
<organism evidence="3 4">
    <name type="scientific">Thraustotheca clavata</name>
    <dbReference type="NCBI Taxonomy" id="74557"/>
    <lineage>
        <taxon>Eukaryota</taxon>
        <taxon>Sar</taxon>
        <taxon>Stramenopiles</taxon>
        <taxon>Oomycota</taxon>
        <taxon>Saprolegniomycetes</taxon>
        <taxon>Saprolegniales</taxon>
        <taxon>Achlyaceae</taxon>
        <taxon>Thraustotheca</taxon>
    </lineage>
</organism>
<feature type="coiled-coil region" evidence="1">
    <location>
        <begin position="181"/>
        <end position="383"/>
    </location>
</feature>
<feature type="region of interest" description="Disordered" evidence="2">
    <location>
        <begin position="1"/>
        <end position="48"/>
    </location>
</feature>
<evidence type="ECO:0000313" key="4">
    <source>
        <dbReference type="Proteomes" id="UP000243217"/>
    </source>
</evidence>
<dbReference type="AlphaFoldDB" id="A0A1W0AC08"/>
<feature type="region of interest" description="Disordered" evidence="2">
    <location>
        <begin position="445"/>
        <end position="465"/>
    </location>
</feature>
<reference evidence="3 4" key="1">
    <citation type="journal article" date="2014" name="Genome Biol. Evol.">
        <title>The secreted proteins of Achlya hypogyna and Thraustotheca clavata identify the ancestral oomycete secretome and reveal gene acquisitions by horizontal gene transfer.</title>
        <authorList>
            <person name="Misner I."/>
            <person name="Blouin N."/>
            <person name="Leonard G."/>
            <person name="Richards T.A."/>
            <person name="Lane C.E."/>
        </authorList>
    </citation>
    <scope>NUCLEOTIDE SEQUENCE [LARGE SCALE GENOMIC DNA]</scope>
    <source>
        <strain evidence="3 4">ATCC 34112</strain>
    </source>
</reference>
<feature type="coiled-coil region" evidence="1">
    <location>
        <begin position="83"/>
        <end position="151"/>
    </location>
</feature>
<gene>
    <name evidence="3" type="ORF">THRCLA_00172</name>
</gene>
<evidence type="ECO:0000256" key="1">
    <source>
        <dbReference type="SAM" id="Coils"/>
    </source>
</evidence>
<evidence type="ECO:0000313" key="3">
    <source>
        <dbReference type="EMBL" id="OQS07833.1"/>
    </source>
</evidence>
<keyword evidence="1" id="KW-0175">Coiled coil</keyword>
<keyword evidence="4" id="KW-1185">Reference proteome</keyword>
<dbReference type="OrthoDB" id="167288at2759"/>
<evidence type="ECO:0000256" key="2">
    <source>
        <dbReference type="SAM" id="MobiDB-lite"/>
    </source>
</evidence>